<organism evidence="1 2">
    <name type="scientific">Aristolochia fimbriata</name>
    <name type="common">White veined hardy Dutchman's pipe vine</name>
    <dbReference type="NCBI Taxonomy" id="158543"/>
    <lineage>
        <taxon>Eukaryota</taxon>
        <taxon>Viridiplantae</taxon>
        <taxon>Streptophyta</taxon>
        <taxon>Embryophyta</taxon>
        <taxon>Tracheophyta</taxon>
        <taxon>Spermatophyta</taxon>
        <taxon>Magnoliopsida</taxon>
        <taxon>Magnoliidae</taxon>
        <taxon>Piperales</taxon>
        <taxon>Aristolochiaceae</taxon>
        <taxon>Aristolochia</taxon>
    </lineage>
</organism>
<reference evidence="1 2" key="1">
    <citation type="submission" date="2021-07" db="EMBL/GenBank/DDBJ databases">
        <title>The Aristolochia fimbriata genome: insights into angiosperm evolution, floral development and chemical biosynthesis.</title>
        <authorList>
            <person name="Jiao Y."/>
        </authorList>
    </citation>
    <scope>NUCLEOTIDE SEQUENCE [LARGE SCALE GENOMIC DNA]</scope>
    <source>
        <strain evidence="1">IBCAS-2021</strain>
        <tissue evidence="1">Leaf</tissue>
    </source>
</reference>
<dbReference type="Proteomes" id="UP000825729">
    <property type="component" value="Unassembled WGS sequence"/>
</dbReference>
<accession>A0AAV7DZN6</accession>
<evidence type="ECO:0000313" key="1">
    <source>
        <dbReference type="EMBL" id="KAG9441949.1"/>
    </source>
</evidence>
<sequence>MADQLKPSDPAWVSGTGGYCGRELPFPWCTNDTVYTWSETHQRCLKLASALSPTSASPEAMWYCLGFLRLNSTKFNK</sequence>
<keyword evidence="2" id="KW-1185">Reference proteome</keyword>
<dbReference type="AlphaFoldDB" id="A0AAV7DZN6"/>
<dbReference type="EMBL" id="JAINDJ010000007">
    <property type="protein sequence ID" value="KAG9441949.1"/>
    <property type="molecule type" value="Genomic_DNA"/>
</dbReference>
<name>A0AAV7DZN6_ARIFI</name>
<proteinExistence type="predicted"/>
<protein>
    <submittedName>
        <fullName evidence="1">Uncharacterized protein</fullName>
    </submittedName>
</protein>
<comment type="caution">
    <text evidence="1">The sequence shown here is derived from an EMBL/GenBank/DDBJ whole genome shotgun (WGS) entry which is preliminary data.</text>
</comment>
<evidence type="ECO:0000313" key="2">
    <source>
        <dbReference type="Proteomes" id="UP000825729"/>
    </source>
</evidence>
<gene>
    <name evidence="1" type="ORF">H6P81_017803</name>
</gene>